<name>A0A816KSB3_BRANA</name>
<sequence length="84" mass="8114">MTFATDHKGGGGSAAIKSDTRGGDGNCCGGFRLDGGGRELGFTIGAGGVRVIGTNGFGDDEDDESGGEGGEDPSRGGFGLGLGD</sequence>
<protein>
    <submittedName>
        <fullName evidence="2">(rape) hypothetical protein</fullName>
    </submittedName>
</protein>
<feature type="region of interest" description="Disordered" evidence="1">
    <location>
        <begin position="53"/>
        <end position="84"/>
    </location>
</feature>
<evidence type="ECO:0000313" key="2">
    <source>
        <dbReference type="EMBL" id="CAF1925026.1"/>
    </source>
</evidence>
<proteinExistence type="predicted"/>
<dbReference type="Proteomes" id="UP001295469">
    <property type="component" value="Chromosome C05"/>
</dbReference>
<reference evidence="2" key="1">
    <citation type="submission" date="2021-01" db="EMBL/GenBank/DDBJ databases">
        <authorList>
            <consortium name="Genoscope - CEA"/>
            <person name="William W."/>
        </authorList>
    </citation>
    <scope>NUCLEOTIDE SEQUENCE</scope>
</reference>
<feature type="compositionally biased region" description="Acidic residues" evidence="1">
    <location>
        <begin position="58"/>
        <end position="71"/>
    </location>
</feature>
<gene>
    <name evidence="2" type="ORF">DARMORV10_C05P10090.1</name>
</gene>
<dbReference type="EMBL" id="HG994369">
    <property type="protein sequence ID" value="CAF1925026.1"/>
    <property type="molecule type" value="Genomic_DNA"/>
</dbReference>
<feature type="region of interest" description="Disordered" evidence="1">
    <location>
        <begin position="1"/>
        <end position="28"/>
    </location>
</feature>
<organism evidence="2">
    <name type="scientific">Brassica napus</name>
    <name type="common">Rape</name>
    <dbReference type="NCBI Taxonomy" id="3708"/>
    <lineage>
        <taxon>Eukaryota</taxon>
        <taxon>Viridiplantae</taxon>
        <taxon>Streptophyta</taxon>
        <taxon>Embryophyta</taxon>
        <taxon>Tracheophyta</taxon>
        <taxon>Spermatophyta</taxon>
        <taxon>Magnoliopsida</taxon>
        <taxon>eudicotyledons</taxon>
        <taxon>Gunneridae</taxon>
        <taxon>Pentapetalae</taxon>
        <taxon>rosids</taxon>
        <taxon>malvids</taxon>
        <taxon>Brassicales</taxon>
        <taxon>Brassicaceae</taxon>
        <taxon>Brassiceae</taxon>
        <taxon>Brassica</taxon>
    </lineage>
</organism>
<evidence type="ECO:0000256" key="1">
    <source>
        <dbReference type="SAM" id="MobiDB-lite"/>
    </source>
</evidence>
<accession>A0A816KSB3</accession>
<dbReference type="AlphaFoldDB" id="A0A816KSB3"/>